<evidence type="ECO:0008006" key="4">
    <source>
        <dbReference type="Google" id="ProtNLM"/>
    </source>
</evidence>
<organism evidence="2 3">
    <name type="scientific">Nocardioides oleivorans</name>
    <dbReference type="NCBI Taxonomy" id="273676"/>
    <lineage>
        <taxon>Bacteria</taxon>
        <taxon>Bacillati</taxon>
        <taxon>Actinomycetota</taxon>
        <taxon>Actinomycetes</taxon>
        <taxon>Propionibacteriales</taxon>
        <taxon>Nocardioidaceae</taxon>
        <taxon>Nocardioides</taxon>
    </lineage>
</organism>
<evidence type="ECO:0000256" key="1">
    <source>
        <dbReference type="SAM" id="MobiDB-lite"/>
    </source>
</evidence>
<evidence type="ECO:0000313" key="3">
    <source>
        <dbReference type="Proteomes" id="UP000294071"/>
    </source>
</evidence>
<feature type="region of interest" description="Disordered" evidence="1">
    <location>
        <begin position="1"/>
        <end position="45"/>
    </location>
</feature>
<evidence type="ECO:0000313" key="2">
    <source>
        <dbReference type="EMBL" id="RYB91071.1"/>
    </source>
</evidence>
<dbReference type="AlphaFoldDB" id="A0A4Q2RQ42"/>
<sequence>MTTERISHRWAATPSWSGRASDFRRAQVRSRGPQPVPAAPTGPVESARRVAGAPAFDGQVAEQWESLVDVLDALPSRSSAMICTADGFPVVSFGYDRHDLVPAARLTVQKFAEPRPEPAAYGPRHAAVAGRIGTSVETLELTCGLTQTVIASIPVDHEHYLLSITADAVSMAVLEAWTRETADQFRVLLLPVPAAV</sequence>
<proteinExistence type="predicted"/>
<comment type="caution">
    <text evidence="2">The sequence shown here is derived from an EMBL/GenBank/DDBJ whole genome shotgun (WGS) entry which is preliminary data.</text>
</comment>
<dbReference type="RefSeq" id="WP_129401966.1">
    <property type="nucleotide sequence ID" value="NZ_SDWT01000003.1"/>
</dbReference>
<gene>
    <name evidence="2" type="ORF">EUA93_19275</name>
</gene>
<keyword evidence="3" id="KW-1185">Reference proteome</keyword>
<protein>
    <recommendedName>
        <fullName evidence="4">Roadblock/LC7 domain-containing protein</fullName>
    </recommendedName>
</protein>
<dbReference type="EMBL" id="SDWT01000003">
    <property type="protein sequence ID" value="RYB91071.1"/>
    <property type="molecule type" value="Genomic_DNA"/>
</dbReference>
<name>A0A4Q2RQ42_9ACTN</name>
<dbReference type="OrthoDB" id="4350430at2"/>
<accession>A0A4Q2RQ42</accession>
<reference evidence="2 3" key="1">
    <citation type="submission" date="2019-01" db="EMBL/GenBank/DDBJ databases">
        <title>Novel species of Nocardioides.</title>
        <authorList>
            <person name="Liu Q."/>
            <person name="Xin Y.-H."/>
        </authorList>
    </citation>
    <scope>NUCLEOTIDE SEQUENCE [LARGE SCALE GENOMIC DNA]</scope>
    <source>
        <strain evidence="2 3">CGMCC 4.6882</strain>
    </source>
</reference>
<dbReference type="Proteomes" id="UP000294071">
    <property type="component" value="Unassembled WGS sequence"/>
</dbReference>